<keyword evidence="3 6" id="KW-1133">Transmembrane helix</keyword>
<feature type="compositionally biased region" description="Low complexity" evidence="5">
    <location>
        <begin position="55"/>
        <end position="65"/>
    </location>
</feature>
<keyword evidence="4 6" id="KW-0472">Membrane</keyword>
<dbReference type="GO" id="GO:0016020">
    <property type="term" value="C:membrane"/>
    <property type="evidence" value="ECO:0007669"/>
    <property type="project" value="UniProtKB-SubCell"/>
</dbReference>
<dbReference type="Proteomes" id="UP001212997">
    <property type="component" value="Unassembled WGS sequence"/>
</dbReference>
<dbReference type="InterPro" id="IPR050524">
    <property type="entry name" value="APC_YAT"/>
</dbReference>
<evidence type="ECO:0000313" key="9">
    <source>
        <dbReference type="Proteomes" id="UP001212997"/>
    </source>
</evidence>
<feature type="domain" description="Amino acid permease/ SLC12A" evidence="7">
    <location>
        <begin position="275"/>
        <end position="626"/>
    </location>
</feature>
<feature type="transmembrane region" description="Helical" evidence="6">
    <location>
        <begin position="448"/>
        <end position="471"/>
    </location>
</feature>
<evidence type="ECO:0000256" key="6">
    <source>
        <dbReference type="SAM" id="Phobius"/>
    </source>
</evidence>
<feature type="compositionally biased region" description="Polar residues" evidence="5">
    <location>
        <begin position="89"/>
        <end position="98"/>
    </location>
</feature>
<proteinExistence type="predicted"/>
<keyword evidence="2 6" id="KW-0812">Transmembrane</keyword>
<reference evidence="8" key="1">
    <citation type="submission" date="2022-07" db="EMBL/GenBank/DDBJ databases">
        <title>Genome Sequence of Physisporinus lineatus.</title>
        <authorList>
            <person name="Buettner E."/>
        </authorList>
    </citation>
    <scope>NUCLEOTIDE SEQUENCE</scope>
    <source>
        <strain evidence="8">VT162</strain>
    </source>
</reference>
<feature type="transmembrane region" description="Helical" evidence="6">
    <location>
        <begin position="311"/>
        <end position="330"/>
    </location>
</feature>
<protein>
    <recommendedName>
        <fullName evidence="7">Amino acid permease/ SLC12A domain-containing protein</fullName>
    </recommendedName>
</protein>
<evidence type="ECO:0000256" key="2">
    <source>
        <dbReference type="ARBA" id="ARBA00022692"/>
    </source>
</evidence>
<dbReference type="EMBL" id="JANAWD010000251">
    <property type="protein sequence ID" value="KAJ3482908.1"/>
    <property type="molecule type" value="Genomic_DNA"/>
</dbReference>
<name>A0AAD5V0H1_9APHY</name>
<feature type="transmembrane region" description="Helical" evidence="6">
    <location>
        <begin position="524"/>
        <end position="549"/>
    </location>
</feature>
<dbReference type="GO" id="GO:0015171">
    <property type="term" value="F:amino acid transmembrane transporter activity"/>
    <property type="evidence" value="ECO:0007669"/>
    <property type="project" value="TreeGrafter"/>
</dbReference>
<evidence type="ECO:0000259" key="7">
    <source>
        <dbReference type="Pfam" id="PF00324"/>
    </source>
</evidence>
<feature type="region of interest" description="Disordered" evidence="5">
    <location>
        <begin position="89"/>
        <end position="108"/>
    </location>
</feature>
<feature type="region of interest" description="Disordered" evidence="5">
    <location>
        <begin position="49"/>
        <end position="79"/>
    </location>
</feature>
<dbReference type="PANTHER" id="PTHR43341:SF3">
    <property type="entry name" value="AMINO-ACID PERMEASE PB1C11.02-RELATED"/>
    <property type="match status" value="1"/>
</dbReference>
<feature type="transmembrane region" description="Helical" evidence="6">
    <location>
        <begin position="569"/>
        <end position="592"/>
    </location>
</feature>
<comment type="caution">
    <text evidence="8">The sequence shown here is derived from an EMBL/GenBank/DDBJ whole genome shotgun (WGS) entry which is preliminary data.</text>
</comment>
<dbReference type="InterPro" id="IPR004841">
    <property type="entry name" value="AA-permease/SLC12A_dom"/>
</dbReference>
<organism evidence="8 9">
    <name type="scientific">Meripilus lineatus</name>
    <dbReference type="NCBI Taxonomy" id="2056292"/>
    <lineage>
        <taxon>Eukaryota</taxon>
        <taxon>Fungi</taxon>
        <taxon>Dikarya</taxon>
        <taxon>Basidiomycota</taxon>
        <taxon>Agaricomycotina</taxon>
        <taxon>Agaricomycetes</taxon>
        <taxon>Polyporales</taxon>
        <taxon>Meripilaceae</taxon>
        <taxon>Meripilus</taxon>
    </lineage>
</organism>
<accession>A0AAD5V0H1</accession>
<dbReference type="AlphaFoldDB" id="A0AAD5V0H1"/>
<gene>
    <name evidence="8" type="ORF">NLI96_g6672</name>
</gene>
<feature type="transmembrane region" description="Helical" evidence="6">
    <location>
        <begin position="154"/>
        <end position="177"/>
    </location>
</feature>
<feature type="transmembrane region" description="Helical" evidence="6">
    <location>
        <begin position="397"/>
        <end position="416"/>
    </location>
</feature>
<dbReference type="Gene3D" id="1.20.1740.10">
    <property type="entry name" value="Amino acid/polyamine transporter I"/>
    <property type="match status" value="1"/>
</dbReference>
<keyword evidence="9" id="KW-1185">Reference proteome</keyword>
<feature type="transmembrane region" description="Helical" evidence="6">
    <location>
        <begin position="604"/>
        <end position="623"/>
    </location>
</feature>
<evidence type="ECO:0000256" key="5">
    <source>
        <dbReference type="SAM" id="MobiDB-lite"/>
    </source>
</evidence>
<evidence type="ECO:0000313" key="8">
    <source>
        <dbReference type="EMBL" id="KAJ3482908.1"/>
    </source>
</evidence>
<evidence type="ECO:0000256" key="3">
    <source>
        <dbReference type="ARBA" id="ARBA00022989"/>
    </source>
</evidence>
<evidence type="ECO:0000256" key="4">
    <source>
        <dbReference type="ARBA" id="ARBA00023136"/>
    </source>
</evidence>
<dbReference type="Pfam" id="PF00324">
    <property type="entry name" value="AA_permease"/>
    <property type="match status" value="1"/>
</dbReference>
<evidence type="ECO:0000256" key="1">
    <source>
        <dbReference type="ARBA" id="ARBA00004141"/>
    </source>
</evidence>
<dbReference type="PANTHER" id="PTHR43341">
    <property type="entry name" value="AMINO ACID PERMEASE"/>
    <property type="match status" value="1"/>
</dbReference>
<sequence>MPSEEEDALIEQGQLDTLLADLGNILAISSCPVGVLNIPLPLTVPLTLGQSPTQRTSHLSLSLSRLPRRKNKSQPSALCSFPFMSTLPSLSRKPSYSSDPEEKDGGYIDPKELNDIELARMPHPTSHKPLWKRMLTGDAHYAFDTHRAMSSRHITMIAIGGTIGTGIFLSAGSSLYAPLPDPSLRWEHAISTYTWSTEAKWRHTFLSPERLLPSRPGLCLLQWVSPLAGIIGYSASELTAAAIILQVRVLGQFPKIYTLLSNEIDTDCVVIAGTQYWTIRLQPWEWALIIIVPIFAIQLIHVRWYGESEYWFALIKVLMVIVFIIVGLIYDWGGVHGHPGPGLSNFHNGQAFIGGFSAFTQTFVWAFYSYGGVELVTLAAGESKRPHKTIPRAIKATFFRVILFYVLTILTIGLNINHSDETLLYAANSSDVTASPLTVVFVRAGFGAAAHVVNAVLLTAVLSATNSCFYASSRMLLSLARNGHAPRVFGWVNQRGVPVPALLVSLAMSCLAFLTTIWGEGVVFTWFLNLVGISALLVWASIGCISIRFRYAWSIQGRSLRDLPFVQPLFPLLPVVTIVLALLMFAGEGYAAVVTAPFDWRNVVATYVGVLVYAVLYIGYTLYSKYYLKSPCHFVPLSQVDLDTGAVWKRGEGDSFRQREKEMVEKREQEEGTAHGLRHWWRRTRKHVY</sequence>
<feature type="transmembrane region" description="Helical" evidence="6">
    <location>
        <begin position="350"/>
        <end position="376"/>
    </location>
</feature>
<feature type="transmembrane region" description="Helical" evidence="6">
    <location>
        <begin position="497"/>
        <end position="518"/>
    </location>
</feature>
<comment type="subcellular location">
    <subcellularLocation>
        <location evidence="1">Membrane</location>
        <topology evidence="1">Multi-pass membrane protein</topology>
    </subcellularLocation>
</comment>
<feature type="transmembrane region" description="Helical" evidence="6">
    <location>
        <begin position="286"/>
        <end position="304"/>
    </location>
</feature>